<evidence type="ECO:0000313" key="4">
    <source>
        <dbReference type="Proteomes" id="UP001623041"/>
    </source>
</evidence>
<evidence type="ECO:0000259" key="2">
    <source>
        <dbReference type="PROSITE" id="PS50943"/>
    </source>
</evidence>
<evidence type="ECO:0000313" key="3">
    <source>
        <dbReference type="EMBL" id="MFK9094215.1"/>
    </source>
</evidence>
<feature type="domain" description="HTH cro/C1-type" evidence="2">
    <location>
        <begin position="11"/>
        <end position="65"/>
    </location>
</feature>
<reference evidence="3 4" key="1">
    <citation type="submission" date="2024-11" db="EMBL/GenBank/DDBJ databases">
        <authorList>
            <person name="Lucas J.A."/>
        </authorList>
    </citation>
    <scope>NUCLEOTIDE SEQUENCE [LARGE SCALE GENOMIC DNA]</scope>
    <source>
        <strain evidence="3 4">Z 5.4</strain>
    </source>
</reference>
<dbReference type="InterPro" id="IPR001387">
    <property type="entry name" value="Cro/C1-type_HTH"/>
</dbReference>
<dbReference type="InterPro" id="IPR010982">
    <property type="entry name" value="Lambda_DNA-bd_dom_sf"/>
</dbReference>
<dbReference type="PROSITE" id="PS50943">
    <property type="entry name" value="HTH_CROC1"/>
    <property type="match status" value="1"/>
</dbReference>
<sequence length="76" mass="8638">MPPKILTGKVIKKYRLIHKISQAELADLCSLSPISISKFERNISEPSFESIVKLAKAFKMEVSEFIKEIEESLEIS</sequence>
<dbReference type="Proteomes" id="UP001623041">
    <property type="component" value="Unassembled WGS sequence"/>
</dbReference>
<organism evidence="3 4">
    <name type="scientific">Bacillus salipaludis</name>
    <dbReference type="NCBI Taxonomy" id="2547811"/>
    <lineage>
        <taxon>Bacteria</taxon>
        <taxon>Bacillati</taxon>
        <taxon>Bacillota</taxon>
        <taxon>Bacilli</taxon>
        <taxon>Bacillales</taxon>
        <taxon>Bacillaceae</taxon>
        <taxon>Bacillus</taxon>
    </lineage>
</organism>
<dbReference type="Gene3D" id="1.10.260.40">
    <property type="entry name" value="lambda repressor-like DNA-binding domains"/>
    <property type="match status" value="1"/>
</dbReference>
<dbReference type="PANTHER" id="PTHR46797">
    <property type="entry name" value="HTH-TYPE TRANSCRIPTIONAL REGULATOR"/>
    <property type="match status" value="1"/>
</dbReference>
<name>A0ABW8RPW3_9BACI</name>
<dbReference type="CDD" id="cd00093">
    <property type="entry name" value="HTH_XRE"/>
    <property type="match status" value="1"/>
</dbReference>
<evidence type="ECO:0000256" key="1">
    <source>
        <dbReference type="ARBA" id="ARBA00023125"/>
    </source>
</evidence>
<protein>
    <submittedName>
        <fullName evidence="3">Helix-turn-helix domain-containing protein</fullName>
    </submittedName>
</protein>
<dbReference type="EMBL" id="JBJHQH010000021">
    <property type="protein sequence ID" value="MFK9094215.1"/>
    <property type="molecule type" value="Genomic_DNA"/>
</dbReference>
<keyword evidence="1" id="KW-0238">DNA-binding</keyword>
<dbReference type="InterPro" id="IPR050807">
    <property type="entry name" value="TransReg_Diox_bact_type"/>
</dbReference>
<dbReference type="SMART" id="SM00530">
    <property type="entry name" value="HTH_XRE"/>
    <property type="match status" value="1"/>
</dbReference>
<dbReference type="SUPFAM" id="SSF47413">
    <property type="entry name" value="lambda repressor-like DNA-binding domains"/>
    <property type="match status" value="1"/>
</dbReference>
<dbReference type="Pfam" id="PF01381">
    <property type="entry name" value="HTH_3"/>
    <property type="match status" value="1"/>
</dbReference>
<gene>
    <name evidence="3" type="ORF">ACJEBI_22415</name>
</gene>
<dbReference type="RefSeq" id="WP_406582691.1">
    <property type="nucleotide sequence ID" value="NZ_JBJHQH010000021.1"/>
</dbReference>
<proteinExistence type="predicted"/>
<comment type="caution">
    <text evidence="3">The sequence shown here is derived from an EMBL/GenBank/DDBJ whole genome shotgun (WGS) entry which is preliminary data.</text>
</comment>
<dbReference type="PANTHER" id="PTHR46797:SF1">
    <property type="entry name" value="METHYLPHOSPHONATE SYNTHASE"/>
    <property type="match status" value="1"/>
</dbReference>
<keyword evidence="4" id="KW-1185">Reference proteome</keyword>
<accession>A0ABW8RPW3</accession>